<dbReference type="Pfam" id="PF00990">
    <property type="entry name" value="GGDEF"/>
    <property type="match status" value="1"/>
</dbReference>
<dbReference type="Pfam" id="PF08447">
    <property type="entry name" value="PAS_3"/>
    <property type="match status" value="1"/>
</dbReference>
<evidence type="ECO:0000313" key="4">
    <source>
        <dbReference type="EMBL" id="BCN30318.1"/>
    </source>
</evidence>
<keyword evidence="5" id="KW-1185">Reference proteome</keyword>
<dbReference type="SMART" id="SM00267">
    <property type="entry name" value="GGDEF"/>
    <property type="match status" value="1"/>
</dbReference>
<dbReference type="AlphaFoldDB" id="A0A7R7IC37"/>
<gene>
    <name evidence="4" type="ORF">bsdtb5_16130</name>
</gene>
<evidence type="ECO:0000313" key="5">
    <source>
        <dbReference type="Proteomes" id="UP000595897"/>
    </source>
</evidence>
<evidence type="ECO:0000259" key="3">
    <source>
        <dbReference type="PROSITE" id="PS50887"/>
    </source>
</evidence>
<dbReference type="CDD" id="cd00130">
    <property type="entry name" value="PAS"/>
    <property type="match status" value="1"/>
</dbReference>
<dbReference type="NCBIfam" id="TIGR00229">
    <property type="entry name" value="sensory_box"/>
    <property type="match status" value="1"/>
</dbReference>
<accession>A0A7R7IC37</accession>
<feature type="domain" description="GGDEF" evidence="3">
    <location>
        <begin position="480"/>
        <end position="611"/>
    </location>
</feature>
<dbReference type="Gene3D" id="3.30.450.20">
    <property type="entry name" value="PAS domain"/>
    <property type="match status" value="2"/>
</dbReference>
<dbReference type="InterPro" id="IPR029787">
    <property type="entry name" value="Nucleotide_cyclase"/>
</dbReference>
<dbReference type="NCBIfam" id="TIGR00254">
    <property type="entry name" value="GGDEF"/>
    <property type="match status" value="1"/>
</dbReference>
<name>A0A7R7IC37_9FIRM</name>
<dbReference type="SUPFAM" id="SSF55073">
    <property type="entry name" value="Nucleotide cyclase"/>
    <property type="match status" value="1"/>
</dbReference>
<dbReference type="PANTHER" id="PTHR44757">
    <property type="entry name" value="DIGUANYLATE CYCLASE DGCP"/>
    <property type="match status" value="1"/>
</dbReference>
<sequence>MNPILRKKKLITGVLIMLIITMSFIIVISFFTIKNKFLNQSEQNMLSMLKDISAQENILVTNEINDTFNFLNEVSSFCVDANGINTSNILLILKKLNRSTDKYLLIVGKDGRGFGYQKIYSVSDRDYFKKIMQGKKTVTNILRTRHNGERSIVIAVPIYYGNKIVGGVIFSNDVKDVQSTLQNNTLSQFGNTLIIHNDGSIIVDNKNEETNSKFYDTKREKSFMDYQTFLSFRETVSRNKSGIYTYTKDHQNKYLCYNYNRKSNWIIVTVIKKHCLDNYIEKQNTSIITFIYMTFLCIFILFVIIFSLYILVIRLLQKSQNQLVLEKERLETISEQSSDIIFDYNVEQNFFYFSNNFEQEFGIAPLKTIADIREMIFPDHLDRFNHNIMQLIDDKNRIEFDLRVKNATNDYSWYILSASFVSDKEGSNHVLGKMHNINEHKEYFKRLTNLAEIDTLTNLYNKAALIKRINKILEMEGKYSKHAYFFLDLDNFKKVNDTYGHQEGDRLLKIIGARIKEHFKPSDIIGRFGGDEFIIFMKNVSNIEEVKQKANSLCNIIYNESLKSKYSFSASIGIAIYPNDALNQNMLMKLSDEALYQAKQLGKNRYFIYQG</sequence>
<feature type="domain" description="PAS" evidence="2">
    <location>
        <begin position="326"/>
        <end position="395"/>
    </location>
</feature>
<dbReference type="PROSITE" id="PS50887">
    <property type="entry name" value="GGDEF"/>
    <property type="match status" value="1"/>
</dbReference>
<dbReference type="EMBL" id="AP024169">
    <property type="protein sequence ID" value="BCN30318.1"/>
    <property type="molecule type" value="Genomic_DNA"/>
</dbReference>
<dbReference type="CDD" id="cd01949">
    <property type="entry name" value="GGDEF"/>
    <property type="match status" value="1"/>
</dbReference>
<dbReference type="Gene3D" id="3.30.70.270">
    <property type="match status" value="1"/>
</dbReference>
<proteinExistence type="predicted"/>
<dbReference type="RefSeq" id="WP_271715548.1">
    <property type="nucleotide sequence ID" value="NZ_AP024169.1"/>
</dbReference>
<dbReference type="PROSITE" id="PS50112">
    <property type="entry name" value="PAS"/>
    <property type="match status" value="1"/>
</dbReference>
<dbReference type="InterPro" id="IPR043128">
    <property type="entry name" value="Rev_trsase/Diguanyl_cyclase"/>
</dbReference>
<organism evidence="4 5">
    <name type="scientific">Anaeromicropila herbilytica</name>
    <dbReference type="NCBI Taxonomy" id="2785025"/>
    <lineage>
        <taxon>Bacteria</taxon>
        <taxon>Bacillati</taxon>
        <taxon>Bacillota</taxon>
        <taxon>Clostridia</taxon>
        <taxon>Lachnospirales</taxon>
        <taxon>Lachnospiraceae</taxon>
        <taxon>Anaeromicropila</taxon>
    </lineage>
</organism>
<dbReference type="InterPro" id="IPR000160">
    <property type="entry name" value="GGDEF_dom"/>
</dbReference>
<keyword evidence="1" id="KW-1133">Transmembrane helix</keyword>
<dbReference type="Proteomes" id="UP000595897">
    <property type="component" value="Chromosome"/>
</dbReference>
<dbReference type="InterPro" id="IPR035965">
    <property type="entry name" value="PAS-like_dom_sf"/>
</dbReference>
<feature type="transmembrane region" description="Helical" evidence="1">
    <location>
        <begin position="12"/>
        <end position="33"/>
    </location>
</feature>
<dbReference type="InterPro" id="IPR000014">
    <property type="entry name" value="PAS"/>
</dbReference>
<keyword evidence="1" id="KW-0472">Membrane</keyword>
<dbReference type="PANTHER" id="PTHR44757:SF2">
    <property type="entry name" value="BIOFILM ARCHITECTURE MAINTENANCE PROTEIN MBAA"/>
    <property type="match status" value="1"/>
</dbReference>
<protein>
    <submittedName>
        <fullName evidence="4">Uncharacterized protein</fullName>
    </submittedName>
</protein>
<dbReference type="InterPro" id="IPR013655">
    <property type="entry name" value="PAS_fold_3"/>
</dbReference>
<dbReference type="SUPFAM" id="SSF55785">
    <property type="entry name" value="PYP-like sensor domain (PAS domain)"/>
    <property type="match status" value="1"/>
</dbReference>
<evidence type="ECO:0000256" key="1">
    <source>
        <dbReference type="SAM" id="Phobius"/>
    </source>
</evidence>
<dbReference type="InterPro" id="IPR052155">
    <property type="entry name" value="Biofilm_reg_signaling"/>
</dbReference>
<evidence type="ECO:0000259" key="2">
    <source>
        <dbReference type="PROSITE" id="PS50112"/>
    </source>
</evidence>
<reference evidence="4 5" key="1">
    <citation type="submission" date="2020-11" db="EMBL/GenBank/DDBJ databases">
        <title>Draft genome sequencing of a Lachnospiraceae strain isolated from anoxic soil subjected to BSD treatment.</title>
        <authorList>
            <person name="Uek A."/>
            <person name="Tonouchi A."/>
        </authorList>
    </citation>
    <scope>NUCLEOTIDE SEQUENCE [LARGE SCALE GENOMIC DNA]</scope>
    <source>
        <strain evidence="4 5">TB5</strain>
    </source>
</reference>
<keyword evidence="1" id="KW-0812">Transmembrane</keyword>
<dbReference type="KEGG" id="ahb:bsdtb5_16130"/>
<feature type="transmembrane region" description="Helical" evidence="1">
    <location>
        <begin position="290"/>
        <end position="312"/>
    </location>
</feature>